<dbReference type="Pfam" id="PF18130">
    <property type="entry name" value="ATPgrasp_N"/>
    <property type="match status" value="1"/>
</dbReference>
<evidence type="ECO:0000256" key="4">
    <source>
        <dbReference type="PROSITE-ProRule" id="PRU00409"/>
    </source>
</evidence>
<keyword evidence="2 4" id="KW-0547">Nucleotide-binding</keyword>
<keyword evidence="3 4" id="KW-0067">ATP-binding</keyword>
<evidence type="ECO:0000313" key="7">
    <source>
        <dbReference type="Proteomes" id="UP000809789"/>
    </source>
</evidence>
<accession>A0A8K0L2H8</accession>
<dbReference type="OrthoDB" id="434648at2759"/>
<dbReference type="Pfam" id="PF13535">
    <property type="entry name" value="ATP-grasp_4"/>
    <property type="match status" value="1"/>
</dbReference>
<reference evidence="6" key="1">
    <citation type="submission" date="2021-07" db="EMBL/GenBank/DDBJ databases">
        <title>Elsinoe batatas strain:CRI-CJ2 Genome sequencing and assembly.</title>
        <authorList>
            <person name="Huang L."/>
        </authorList>
    </citation>
    <scope>NUCLEOTIDE SEQUENCE</scope>
    <source>
        <strain evidence="6">CRI-CJ2</strain>
    </source>
</reference>
<dbReference type="GO" id="GO:0016874">
    <property type="term" value="F:ligase activity"/>
    <property type="evidence" value="ECO:0007669"/>
    <property type="project" value="UniProtKB-KW"/>
</dbReference>
<dbReference type="InterPro" id="IPR052032">
    <property type="entry name" value="ATP-dep_AA_Ligase"/>
</dbReference>
<dbReference type="InterPro" id="IPR041472">
    <property type="entry name" value="BL00235/CARNS1_N"/>
</dbReference>
<evidence type="ECO:0000259" key="5">
    <source>
        <dbReference type="PROSITE" id="PS50975"/>
    </source>
</evidence>
<proteinExistence type="predicted"/>
<dbReference type="Proteomes" id="UP000809789">
    <property type="component" value="Unassembled WGS sequence"/>
</dbReference>
<evidence type="ECO:0000256" key="3">
    <source>
        <dbReference type="ARBA" id="ARBA00022840"/>
    </source>
</evidence>
<dbReference type="GO" id="GO:0005524">
    <property type="term" value="F:ATP binding"/>
    <property type="evidence" value="ECO:0007669"/>
    <property type="project" value="UniProtKB-UniRule"/>
</dbReference>
<keyword evidence="7" id="KW-1185">Reference proteome</keyword>
<evidence type="ECO:0000313" key="6">
    <source>
        <dbReference type="EMBL" id="KAG8627740.1"/>
    </source>
</evidence>
<protein>
    <recommendedName>
        <fullName evidence="5">ATP-grasp domain-containing protein</fullName>
    </recommendedName>
</protein>
<dbReference type="EMBL" id="JAESVG020000004">
    <property type="protein sequence ID" value="KAG8627740.1"/>
    <property type="molecule type" value="Genomic_DNA"/>
</dbReference>
<dbReference type="InterPro" id="IPR013815">
    <property type="entry name" value="ATP_grasp_subdomain_1"/>
</dbReference>
<dbReference type="AlphaFoldDB" id="A0A8K0L2H8"/>
<gene>
    <name evidence="6" type="ORF">KVT40_003613</name>
</gene>
<dbReference type="PROSITE" id="PS50975">
    <property type="entry name" value="ATP_GRASP"/>
    <property type="match status" value="1"/>
</dbReference>
<dbReference type="PANTHER" id="PTHR43585">
    <property type="entry name" value="FUMIPYRROLE BIOSYNTHESIS PROTEIN C"/>
    <property type="match status" value="1"/>
</dbReference>
<dbReference type="Gene3D" id="3.30.1490.20">
    <property type="entry name" value="ATP-grasp fold, A domain"/>
    <property type="match status" value="1"/>
</dbReference>
<dbReference type="Gene3D" id="3.30.470.20">
    <property type="entry name" value="ATP-grasp fold, B domain"/>
    <property type="match status" value="1"/>
</dbReference>
<evidence type="ECO:0000256" key="2">
    <source>
        <dbReference type="ARBA" id="ARBA00022741"/>
    </source>
</evidence>
<dbReference type="InterPro" id="IPR011761">
    <property type="entry name" value="ATP-grasp"/>
</dbReference>
<sequence>MATNSKGDEAAPQTALAKAGSLAHRFFFDTLASRSSLESFVIRLVIPRIRGQIIRSDIIEGRLLGCEVVTAVSSLADPLQFFDGEPVQCGLPEAIPKALASAAGAILLGDITDFDSRLHTLDEELQNRLSFHWISPKRLERKTLALVEGGRRDPNHGGNGETVFKAAYAFGIDMVVLDNPGHWLQGPQWARWRTAFLAMECGLQSDAVFTQRVVDTIRAWGGHLDGLTTFCDHYKEPVAEAALILGLPTQSPLTYALATDKFRLRRFEGSEAHLANDVDSAIAAVKDHDLKFPLIIKPVTGYLSEGVTRVENLDQLKVGVKTIDAERHGTAFAIEQYCEGPEVDANFVLAGGDLLFFEVSDEFPKGADVNSHGHLPTFIELGNVIPSKLPAVEVSALRDHLYRSLIRLGFTDGVFHLEARVQHSSMAYVVRDSTFDLYPCENQSGKQPSAWLIEVNPRPPAQMESDAIKHTYGIDYWGLAVLFGIHDQDRVAALSHPFAQGAQYWCQMVFIPAEKGGIYDTEDACGELLERRPELKTQVSWCANYFSKGATVPDPGSGINAWVAHLNVFSRESRRRVLELGEIVRQHFRYSIL</sequence>
<name>A0A8K0L2H8_9PEZI</name>
<keyword evidence="1" id="KW-0436">Ligase</keyword>
<comment type="caution">
    <text evidence="6">The sequence shown here is derived from an EMBL/GenBank/DDBJ whole genome shotgun (WGS) entry which is preliminary data.</text>
</comment>
<feature type="domain" description="ATP-grasp" evidence="5">
    <location>
        <begin position="259"/>
        <end position="485"/>
    </location>
</feature>
<evidence type="ECO:0000256" key="1">
    <source>
        <dbReference type="ARBA" id="ARBA00022598"/>
    </source>
</evidence>
<organism evidence="6 7">
    <name type="scientific">Elsinoe batatas</name>
    <dbReference type="NCBI Taxonomy" id="2601811"/>
    <lineage>
        <taxon>Eukaryota</taxon>
        <taxon>Fungi</taxon>
        <taxon>Dikarya</taxon>
        <taxon>Ascomycota</taxon>
        <taxon>Pezizomycotina</taxon>
        <taxon>Dothideomycetes</taxon>
        <taxon>Dothideomycetidae</taxon>
        <taxon>Myriangiales</taxon>
        <taxon>Elsinoaceae</taxon>
        <taxon>Elsinoe</taxon>
    </lineage>
</organism>
<dbReference type="GO" id="GO:0046872">
    <property type="term" value="F:metal ion binding"/>
    <property type="evidence" value="ECO:0007669"/>
    <property type="project" value="InterPro"/>
</dbReference>
<dbReference type="SUPFAM" id="SSF56059">
    <property type="entry name" value="Glutathione synthetase ATP-binding domain-like"/>
    <property type="match status" value="1"/>
</dbReference>
<dbReference type="PANTHER" id="PTHR43585:SF2">
    <property type="entry name" value="ATP-GRASP ENZYME FSQD"/>
    <property type="match status" value="1"/>
</dbReference>
<dbReference type="Gene3D" id="3.40.50.20">
    <property type="match status" value="1"/>
</dbReference>